<evidence type="ECO:0000313" key="2">
    <source>
        <dbReference type="EMBL" id="KIM96114.1"/>
    </source>
</evidence>
<dbReference type="EMBL" id="KN832885">
    <property type="protein sequence ID" value="KIM96114.1"/>
    <property type="molecule type" value="Genomic_DNA"/>
</dbReference>
<reference evidence="3" key="2">
    <citation type="submission" date="2015-01" db="EMBL/GenBank/DDBJ databases">
        <title>Evolutionary Origins and Diversification of the Mycorrhizal Mutualists.</title>
        <authorList>
            <consortium name="DOE Joint Genome Institute"/>
            <consortium name="Mycorrhizal Genomics Consortium"/>
            <person name="Kohler A."/>
            <person name="Kuo A."/>
            <person name="Nagy L.G."/>
            <person name="Floudas D."/>
            <person name="Copeland A."/>
            <person name="Barry K.W."/>
            <person name="Cichocki N."/>
            <person name="Veneault-Fourrey C."/>
            <person name="LaButti K."/>
            <person name="Lindquist E.A."/>
            <person name="Lipzen A."/>
            <person name="Lundell T."/>
            <person name="Morin E."/>
            <person name="Murat C."/>
            <person name="Riley R."/>
            <person name="Ohm R."/>
            <person name="Sun H."/>
            <person name="Tunlid A."/>
            <person name="Henrissat B."/>
            <person name="Grigoriev I.V."/>
            <person name="Hibbett D.S."/>
            <person name="Martin F."/>
        </authorList>
    </citation>
    <scope>NUCLEOTIDE SEQUENCE [LARGE SCALE GENOMIC DNA]</scope>
    <source>
        <strain evidence="3">Zn</strain>
    </source>
</reference>
<evidence type="ECO:0000256" key="1">
    <source>
        <dbReference type="SAM" id="MobiDB-lite"/>
    </source>
</evidence>
<name>A0A0C3GY81_OIDMZ</name>
<sequence>MDSTPAEVVFSLCADSDKTVDPRVGLYRYSNGPIKVPGPWKRGRPRGRATKNGPKQHGGEETESVPPWFQFVNISMQSTHIDEISRATIRKHAKLSQSRQRRRHYKSIANHLEIQQQDAADAKDRSLVIAPKINLSQIFDVDPFNTSPVKLQPYMHDFLLYYSTTTWKYVYSLETLAGINPVSEYWIPLAFQDAALLHSLIGCAAVYISGYTSVRNGLKGLVHLQTAISIVNERLKTRQDVMPRGIIPVIACIAILEKGSGRHENWQIHMKGLKRLVDIYGGVESLYSDPLFLSKIYRADLYGSLDTVQVPYFNKPCQLLSVLPPRGTFRSAGFNNIDKSINLGTPLRSSIYQL</sequence>
<keyword evidence="3" id="KW-1185">Reference proteome</keyword>
<reference evidence="2 3" key="1">
    <citation type="submission" date="2014-04" db="EMBL/GenBank/DDBJ databases">
        <authorList>
            <consortium name="DOE Joint Genome Institute"/>
            <person name="Kuo A."/>
            <person name="Martino E."/>
            <person name="Perotto S."/>
            <person name="Kohler A."/>
            <person name="Nagy L.G."/>
            <person name="Floudas D."/>
            <person name="Copeland A."/>
            <person name="Barry K.W."/>
            <person name="Cichocki N."/>
            <person name="Veneault-Fourrey C."/>
            <person name="LaButti K."/>
            <person name="Lindquist E.A."/>
            <person name="Lipzen A."/>
            <person name="Lundell T."/>
            <person name="Morin E."/>
            <person name="Murat C."/>
            <person name="Sun H."/>
            <person name="Tunlid A."/>
            <person name="Henrissat B."/>
            <person name="Grigoriev I.V."/>
            <person name="Hibbett D.S."/>
            <person name="Martin F."/>
            <person name="Nordberg H.P."/>
            <person name="Cantor M.N."/>
            <person name="Hua S.X."/>
        </authorList>
    </citation>
    <scope>NUCLEOTIDE SEQUENCE [LARGE SCALE GENOMIC DNA]</scope>
    <source>
        <strain evidence="2 3">Zn</strain>
    </source>
</reference>
<dbReference type="Proteomes" id="UP000054321">
    <property type="component" value="Unassembled WGS sequence"/>
</dbReference>
<protein>
    <recommendedName>
        <fullName evidence="4">Transcription factor domain-containing protein</fullName>
    </recommendedName>
</protein>
<gene>
    <name evidence="2" type="ORF">OIDMADRAFT_183542</name>
</gene>
<feature type="region of interest" description="Disordered" evidence="1">
    <location>
        <begin position="35"/>
        <end position="63"/>
    </location>
</feature>
<dbReference type="HOGENOM" id="CLU_041156_0_0_1"/>
<dbReference type="Pfam" id="PF11951">
    <property type="entry name" value="Fungal_trans_2"/>
    <property type="match status" value="1"/>
</dbReference>
<dbReference type="InterPro" id="IPR021858">
    <property type="entry name" value="Fun_TF"/>
</dbReference>
<feature type="non-terminal residue" evidence="2">
    <location>
        <position position="354"/>
    </location>
</feature>
<proteinExistence type="predicted"/>
<organism evidence="2 3">
    <name type="scientific">Oidiodendron maius (strain Zn)</name>
    <dbReference type="NCBI Taxonomy" id="913774"/>
    <lineage>
        <taxon>Eukaryota</taxon>
        <taxon>Fungi</taxon>
        <taxon>Dikarya</taxon>
        <taxon>Ascomycota</taxon>
        <taxon>Pezizomycotina</taxon>
        <taxon>Leotiomycetes</taxon>
        <taxon>Leotiomycetes incertae sedis</taxon>
        <taxon>Myxotrichaceae</taxon>
        <taxon>Oidiodendron</taxon>
    </lineage>
</organism>
<dbReference type="PANTHER" id="PTHR37540">
    <property type="entry name" value="TRANSCRIPTION FACTOR (ACR-2), PUTATIVE-RELATED-RELATED"/>
    <property type="match status" value="1"/>
</dbReference>
<dbReference type="OrthoDB" id="4158087at2759"/>
<dbReference type="InParanoid" id="A0A0C3GY81"/>
<dbReference type="STRING" id="913774.A0A0C3GY81"/>
<dbReference type="AlphaFoldDB" id="A0A0C3GY81"/>
<evidence type="ECO:0000313" key="3">
    <source>
        <dbReference type="Proteomes" id="UP000054321"/>
    </source>
</evidence>
<evidence type="ECO:0008006" key="4">
    <source>
        <dbReference type="Google" id="ProtNLM"/>
    </source>
</evidence>
<accession>A0A0C3GY81</accession>